<dbReference type="Gene3D" id="3.30.565.10">
    <property type="entry name" value="Histidine kinase-like ATPase, C-terminal domain"/>
    <property type="match status" value="1"/>
</dbReference>
<evidence type="ECO:0000259" key="9">
    <source>
        <dbReference type="PROSITE" id="PS50109"/>
    </source>
</evidence>
<evidence type="ECO:0000256" key="6">
    <source>
        <dbReference type="ARBA" id="ARBA00022840"/>
    </source>
</evidence>
<dbReference type="AlphaFoldDB" id="Q98LL6"/>
<evidence type="ECO:0000256" key="7">
    <source>
        <dbReference type="ARBA" id="ARBA00023012"/>
    </source>
</evidence>
<sequence>MIGEPAKSGKDVYPRMAGPRRRFNGPQKTRKLVSPDYHPLAVMGSPMPHPEVMSRKAAGIRLGRKADTASYLDISAEPTVGAVHDLGNLLQVASSALNLLARDPTVSAAPALEPLIVGARTALQRADTLVRDTIIRARKSSRETEHADINACLEVIEKLTGWAGDANIRLEVASATDLPMVRCDPLGLQNAVLNLVFNARDAMPNGGVISISVAEVVVGPAHQIEARVKDNGVGMSPETVVRAFEPFFTTKGNGLGGVGLPMVKRFVEEHGGTIEVESSFGSGTTVILRLPAEDLCCPEKSAR</sequence>
<dbReference type="Proteomes" id="UP000000552">
    <property type="component" value="Chromosome"/>
</dbReference>
<dbReference type="HOGENOM" id="CLU_917763_0_0_5"/>
<dbReference type="PATRIC" id="fig|266835.9.peg.780"/>
<dbReference type="PRINTS" id="PR00344">
    <property type="entry name" value="BCTRLSENSOR"/>
</dbReference>
<dbReference type="SMART" id="SM00387">
    <property type="entry name" value="HATPase_c"/>
    <property type="match status" value="1"/>
</dbReference>
<dbReference type="eggNOG" id="COG0642">
    <property type="taxonomic scope" value="Bacteria"/>
</dbReference>
<gene>
    <name evidence="10" type="ordered locus">mll0976</name>
</gene>
<feature type="domain" description="Histidine kinase" evidence="9">
    <location>
        <begin position="81"/>
        <end position="294"/>
    </location>
</feature>
<dbReference type="SUPFAM" id="SSF55874">
    <property type="entry name" value="ATPase domain of HSP90 chaperone/DNA topoisomerase II/histidine kinase"/>
    <property type="match status" value="1"/>
</dbReference>
<keyword evidence="3" id="KW-0808">Transferase</keyword>
<keyword evidence="6" id="KW-0067">ATP-binding</keyword>
<dbReference type="PANTHER" id="PTHR43065:SF46">
    <property type="entry name" value="C4-DICARBOXYLATE TRANSPORT SENSOR PROTEIN DCTB"/>
    <property type="match status" value="1"/>
</dbReference>
<evidence type="ECO:0000256" key="8">
    <source>
        <dbReference type="SAM" id="MobiDB-lite"/>
    </source>
</evidence>
<proteinExistence type="predicted"/>
<evidence type="ECO:0000256" key="1">
    <source>
        <dbReference type="ARBA" id="ARBA00000085"/>
    </source>
</evidence>
<dbReference type="InterPro" id="IPR005467">
    <property type="entry name" value="His_kinase_dom"/>
</dbReference>
<protein>
    <recommendedName>
        <fullName evidence="2">histidine kinase</fullName>
        <ecNumber evidence="2">2.7.13.3</ecNumber>
    </recommendedName>
</protein>
<keyword evidence="4" id="KW-0547">Nucleotide-binding</keyword>
<accession>Q98LL6</accession>
<evidence type="ECO:0000256" key="4">
    <source>
        <dbReference type="ARBA" id="ARBA00022741"/>
    </source>
</evidence>
<dbReference type="EC" id="2.7.13.3" evidence="2"/>
<feature type="compositionally biased region" description="Basic residues" evidence="8">
    <location>
        <begin position="18"/>
        <end position="31"/>
    </location>
</feature>
<evidence type="ECO:0000256" key="5">
    <source>
        <dbReference type="ARBA" id="ARBA00022777"/>
    </source>
</evidence>
<reference evidence="10 11" key="1">
    <citation type="journal article" date="2000" name="DNA Res.">
        <title>Complete genome structure of the nitrogen-fixing symbiotic bacterium Mesorhizobium loti.</title>
        <authorList>
            <person name="Kaneko T."/>
            <person name="Nakamura Y."/>
            <person name="Sato S."/>
            <person name="Asamizu E."/>
            <person name="Kato T."/>
            <person name="Sasamoto S."/>
            <person name="Watanabe A."/>
            <person name="Idesawa K."/>
            <person name="Ishikawa A."/>
            <person name="Kawashima K."/>
            <person name="Kimura T."/>
            <person name="Kishida Y."/>
            <person name="Kiyokawa C."/>
            <person name="Kohara M."/>
            <person name="Matsumoto M."/>
            <person name="Matsuno A."/>
            <person name="Mochizuki Y."/>
            <person name="Nakayama S."/>
            <person name="Nakazaki N."/>
            <person name="Shimpo S."/>
            <person name="Sugimoto M."/>
            <person name="Takeuchi C."/>
            <person name="Yamada M."/>
            <person name="Tabata S."/>
        </authorList>
    </citation>
    <scope>NUCLEOTIDE SEQUENCE [LARGE SCALE GENOMIC DNA]</scope>
    <source>
        <strain evidence="11">LMG 29417 / CECT 9101 / MAFF 303099</strain>
    </source>
</reference>
<dbReference type="InterPro" id="IPR004358">
    <property type="entry name" value="Sig_transdc_His_kin-like_C"/>
</dbReference>
<organism evidence="10 11">
    <name type="scientific">Mesorhizobium japonicum (strain LMG 29417 / CECT 9101 / MAFF 303099)</name>
    <name type="common">Mesorhizobium loti (strain MAFF 303099)</name>
    <dbReference type="NCBI Taxonomy" id="266835"/>
    <lineage>
        <taxon>Bacteria</taxon>
        <taxon>Pseudomonadati</taxon>
        <taxon>Pseudomonadota</taxon>
        <taxon>Alphaproteobacteria</taxon>
        <taxon>Hyphomicrobiales</taxon>
        <taxon>Phyllobacteriaceae</taxon>
        <taxon>Mesorhizobium</taxon>
    </lineage>
</organism>
<dbReference type="InterPro" id="IPR003594">
    <property type="entry name" value="HATPase_dom"/>
</dbReference>
<dbReference type="GO" id="GO:0000160">
    <property type="term" value="P:phosphorelay signal transduction system"/>
    <property type="evidence" value="ECO:0007669"/>
    <property type="project" value="UniProtKB-KW"/>
</dbReference>
<keyword evidence="7" id="KW-0902">Two-component regulatory system</keyword>
<evidence type="ECO:0000256" key="3">
    <source>
        <dbReference type="ARBA" id="ARBA00022679"/>
    </source>
</evidence>
<evidence type="ECO:0000256" key="2">
    <source>
        <dbReference type="ARBA" id="ARBA00012438"/>
    </source>
</evidence>
<feature type="region of interest" description="Disordered" evidence="8">
    <location>
        <begin position="1"/>
        <end position="31"/>
    </location>
</feature>
<dbReference type="GO" id="GO:0004673">
    <property type="term" value="F:protein histidine kinase activity"/>
    <property type="evidence" value="ECO:0007669"/>
    <property type="project" value="UniProtKB-EC"/>
</dbReference>
<dbReference type="KEGG" id="mlo:mll0976"/>
<keyword evidence="5" id="KW-0418">Kinase</keyword>
<dbReference type="InterPro" id="IPR036890">
    <property type="entry name" value="HATPase_C_sf"/>
</dbReference>
<dbReference type="Pfam" id="PF02518">
    <property type="entry name" value="HATPase_c"/>
    <property type="match status" value="1"/>
</dbReference>
<dbReference type="PANTHER" id="PTHR43065">
    <property type="entry name" value="SENSOR HISTIDINE KINASE"/>
    <property type="match status" value="1"/>
</dbReference>
<evidence type="ECO:0000313" key="11">
    <source>
        <dbReference type="Proteomes" id="UP000000552"/>
    </source>
</evidence>
<dbReference type="PROSITE" id="PS50109">
    <property type="entry name" value="HIS_KIN"/>
    <property type="match status" value="1"/>
</dbReference>
<comment type="catalytic activity">
    <reaction evidence="1">
        <text>ATP + protein L-histidine = ADP + protein N-phospho-L-histidine.</text>
        <dbReference type="EC" id="2.7.13.3"/>
    </reaction>
</comment>
<name>Q98LL6_RHILO</name>
<dbReference type="EMBL" id="BA000012">
    <property type="protein sequence ID" value="BAB48447.1"/>
    <property type="molecule type" value="Genomic_DNA"/>
</dbReference>
<evidence type="ECO:0000313" key="10">
    <source>
        <dbReference type="EMBL" id="BAB48447.1"/>
    </source>
</evidence>
<dbReference type="GO" id="GO:0005524">
    <property type="term" value="F:ATP binding"/>
    <property type="evidence" value="ECO:0007669"/>
    <property type="project" value="UniProtKB-KW"/>
</dbReference>